<reference evidence="2 3" key="1">
    <citation type="submission" date="2016-02" db="EMBL/GenBank/DDBJ databases">
        <title>Genome analysis of coral dinoflagellate symbionts highlights evolutionary adaptations to a symbiotic lifestyle.</title>
        <authorList>
            <person name="Aranda M."/>
            <person name="Li Y."/>
            <person name="Liew Y.J."/>
            <person name="Baumgarten S."/>
            <person name="Simakov O."/>
            <person name="Wilson M."/>
            <person name="Piel J."/>
            <person name="Ashoor H."/>
            <person name="Bougouffa S."/>
            <person name="Bajic V.B."/>
            <person name="Ryu T."/>
            <person name="Ravasi T."/>
            <person name="Bayer T."/>
            <person name="Micklem G."/>
            <person name="Kim H."/>
            <person name="Bhak J."/>
            <person name="Lajeunesse T.C."/>
            <person name="Voolstra C.R."/>
        </authorList>
    </citation>
    <scope>NUCLEOTIDE SEQUENCE [LARGE SCALE GENOMIC DNA]</scope>
    <source>
        <strain evidence="2 3">CCMP2467</strain>
    </source>
</reference>
<sequence length="569" mass="63536">MVEEAASNPQGSSAGSLEAEYQGCGNPRGRAAPPETHEIDDDEEEELEEGEEVDVGLDFGPTEATEMWRALLEFDAASGTASSSSTSQAFLPHYIVDNIQQAVESMTDEEINIFLNEWVRIQARMGEQVHLAIRMELLERAQRRREHDEAGLLQHEGKPKVHSPNRKDEDDEEETTCLMQSTQVHPTDRERTPPPTTRSMAHCVPSPMQLQQELDSNPTEVRSQRARALLRALDGTRARLVSDKDGIVALLVTYAGDNADTSGVESEHQEWVARWMRRLTGKGPATDPTEESIEEVVDSYEQAMQEEQAQVEEYNAREEASEKERDQQAAEAYQREQDAREAQQKDDRTMQVALGMSYRRPKKTTRVRVHMTVGANERRLEMDVSEGEGVVITMQAVTIREPEQWFENGVPIPWWTVPAELRQEQSGGATGSDMPPPTWCQSRSLRNATVLNLADPLVYGYYKLWQEGRLSSTQIREQGGLALLSFLEACHDGDGQLEETTQVPTEVGQMADGTLVESTTTQTPEPAAPVDTTFDETGGHLSVNLDDVHTLFDPDTVELPGFDDVQTSD</sequence>
<dbReference type="EMBL" id="LSRX01000171">
    <property type="protein sequence ID" value="OLQ05949.1"/>
    <property type="molecule type" value="Genomic_DNA"/>
</dbReference>
<evidence type="ECO:0000313" key="3">
    <source>
        <dbReference type="Proteomes" id="UP000186817"/>
    </source>
</evidence>
<name>A0A1Q9EEW6_SYMMI</name>
<feature type="region of interest" description="Disordered" evidence="1">
    <location>
        <begin position="146"/>
        <end position="198"/>
    </location>
</feature>
<proteinExistence type="predicted"/>
<feature type="compositionally biased region" description="Basic and acidic residues" evidence="1">
    <location>
        <begin position="314"/>
        <end position="349"/>
    </location>
</feature>
<feature type="region of interest" description="Disordered" evidence="1">
    <location>
        <begin position="1"/>
        <end position="54"/>
    </location>
</feature>
<protein>
    <submittedName>
        <fullName evidence="2">Uncharacterized protein</fullName>
    </submittedName>
</protein>
<keyword evidence="3" id="KW-1185">Reference proteome</keyword>
<dbReference type="AlphaFoldDB" id="A0A1Q9EEW6"/>
<feature type="compositionally biased region" description="Basic and acidic residues" evidence="1">
    <location>
        <begin position="146"/>
        <end position="159"/>
    </location>
</feature>
<accession>A0A1Q9EEW6</accession>
<organism evidence="2 3">
    <name type="scientific">Symbiodinium microadriaticum</name>
    <name type="common">Dinoflagellate</name>
    <name type="synonym">Zooxanthella microadriatica</name>
    <dbReference type="NCBI Taxonomy" id="2951"/>
    <lineage>
        <taxon>Eukaryota</taxon>
        <taxon>Sar</taxon>
        <taxon>Alveolata</taxon>
        <taxon>Dinophyceae</taxon>
        <taxon>Suessiales</taxon>
        <taxon>Symbiodiniaceae</taxon>
        <taxon>Symbiodinium</taxon>
    </lineage>
</organism>
<gene>
    <name evidence="2" type="ORF">AK812_SmicGene10780</name>
</gene>
<evidence type="ECO:0000256" key="1">
    <source>
        <dbReference type="SAM" id="MobiDB-lite"/>
    </source>
</evidence>
<dbReference type="Proteomes" id="UP000186817">
    <property type="component" value="Unassembled WGS sequence"/>
</dbReference>
<comment type="caution">
    <text evidence="2">The sequence shown here is derived from an EMBL/GenBank/DDBJ whole genome shotgun (WGS) entry which is preliminary data.</text>
</comment>
<feature type="region of interest" description="Disordered" evidence="1">
    <location>
        <begin position="313"/>
        <end position="350"/>
    </location>
</feature>
<feature type="compositionally biased region" description="Acidic residues" evidence="1">
    <location>
        <begin position="38"/>
        <end position="54"/>
    </location>
</feature>
<dbReference type="OrthoDB" id="425773at2759"/>
<evidence type="ECO:0000313" key="2">
    <source>
        <dbReference type="EMBL" id="OLQ05949.1"/>
    </source>
</evidence>